<accession>A0A0C2V6Z2</accession>
<dbReference type="EMBL" id="JXRP01000018">
    <property type="protein sequence ID" value="KIL44732.1"/>
    <property type="molecule type" value="Genomic_DNA"/>
</dbReference>
<reference evidence="1 2" key="1">
    <citation type="submission" date="2015-01" db="EMBL/GenBank/DDBJ databases">
        <title>Genome sequencing of Jeotgalibacillus soli.</title>
        <authorList>
            <person name="Goh K.M."/>
            <person name="Chan K.-G."/>
            <person name="Yaakop A.S."/>
            <person name="Ee R."/>
            <person name="Gan H.M."/>
            <person name="Chan C.S."/>
        </authorList>
    </citation>
    <scope>NUCLEOTIDE SEQUENCE [LARGE SCALE GENOMIC DNA]</scope>
    <source>
        <strain evidence="1 2">P9</strain>
    </source>
</reference>
<keyword evidence="2" id="KW-1185">Reference proteome</keyword>
<protein>
    <submittedName>
        <fullName evidence="1">Uncharacterized protein</fullName>
    </submittedName>
</protein>
<proteinExistence type="predicted"/>
<dbReference type="Proteomes" id="UP000031938">
    <property type="component" value="Unassembled WGS sequence"/>
</dbReference>
<organism evidence="1 2">
    <name type="scientific">Jeotgalibacillus soli</name>
    <dbReference type="NCBI Taxonomy" id="889306"/>
    <lineage>
        <taxon>Bacteria</taxon>
        <taxon>Bacillati</taxon>
        <taxon>Bacillota</taxon>
        <taxon>Bacilli</taxon>
        <taxon>Bacillales</taxon>
        <taxon>Caryophanaceae</taxon>
        <taxon>Jeotgalibacillus</taxon>
    </lineage>
</organism>
<gene>
    <name evidence="1" type="ORF">KP78_22760</name>
</gene>
<dbReference type="STRING" id="889306.KP78_22760"/>
<dbReference type="RefSeq" id="WP_041088790.1">
    <property type="nucleotide sequence ID" value="NZ_JXRP01000018.1"/>
</dbReference>
<dbReference type="OrthoDB" id="2828299at2"/>
<comment type="caution">
    <text evidence="1">The sequence shown here is derived from an EMBL/GenBank/DDBJ whole genome shotgun (WGS) entry which is preliminary data.</text>
</comment>
<evidence type="ECO:0000313" key="2">
    <source>
        <dbReference type="Proteomes" id="UP000031938"/>
    </source>
</evidence>
<dbReference type="AlphaFoldDB" id="A0A0C2V6Z2"/>
<sequence>MKQVIHVTRKRDLKTERMAVLRLELDYELAVLFEAMEEKDTHRVGEAKEKLFTIRQEILDINGKIS</sequence>
<name>A0A0C2V6Z2_9BACL</name>
<evidence type="ECO:0000313" key="1">
    <source>
        <dbReference type="EMBL" id="KIL44732.1"/>
    </source>
</evidence>
<dbReference type="PATRIC" id="fig|889306.3.peg.2289"/>